<dbReference type="PANTHER" id="PTHR40763">
    <property type="entry name" value="MEMBRANE PROTEIN-RELATED"/>
    <property type="match status" value="1"/>
</dbReference>
<organism evidence="1 2">
    <name type="scientific">Colwellia psychrerythraea</name>
    <name type="common">Vibrio psychroerythus</name>
    <dbReference type="NCBI Taxonomy" id="28229"/>
    <lineage>
        <taxon>Bacteria</taxon>
        <taxon>Pseudomonadati</taxon>
        <taxon>Pseudomonadota</taxon>
        <taxon>Gammaproteobacteria</taxon>
        <taxon>Alteromonadales</taxon>
        <taxon>Colwelliaceae</taxon>
        <taxon>Colwellia</taxon>
    </lineage>
</organism>
<accession>A0A099KW20</accession>
<dbReference type="PATRIC" id="fig|28229.4.peg.998"/>
<dbReference type="OrthoDB" id="3625082at2"/>
<dbReference type="EMBL" id="JQED01000007">
    <property type="protein sequence ID" value="KGJ94042.1"/>
    <property type="molecule type" value="Genomic_DNA"/>
</dbReference>
<evidence type="ECO:0000313" key="2">
    <source>
        <dbReference type="Proteomes" id="UP000029843"/>
    </source>
</evidence>
<gene>
    <name evidence="1" type="ORF">ND2E_1975</name>
</gene>
<dbReference type="Proteomes" id="UP000029843">
    <property type="component" value="Unassembled WGS sequence"/>
</dbReference>
<dbReference type="RefSeq" id="WP_033092775.1">
    <property type="nucleotide sequence ID" value="NZ_JQED01000007.1"/>
</dbReference>
<dbReference type="PANTHER" id="PTHR40763:SF5">
    <property type="entry name" value="MEMBRANE PROTEIN"/>
    <property type="match status" value="1"/>
</dbReference>
<proteinExistence type="predicted"/>
<sequence>MTVTLKDRPIETVRSEVIDQLIMNYSHGELSYEAFERRLDQAMELANHQGLVDLTTDLPLVVDKAFVENKKQDLAPNYVAGDTEELDYMVNIFSGSTRGGVWKVAKETRYLSIFSGTDIDFTDAQFSQEVVRIKMFSLFSGDTIYVPENVNVVSKAFCIFGGIDNIAPSQSRSSGANQSSFNKPTIIIEGLCIFSGLSIKVKRSMKERFVELADSLKNIFS</sequence>
<protein>
    <submittedName>
        <fullName evidence="1">Uncharacterized protein</fullName>
    </submittedName>
</protein>
<evidence type="ECO:0000313" key="1">
    <source>
        <dbReference type="EMBL" id="KGJ94042.1"/>
    </source>
</evidence>
<comment type="caution">
    <text evidence="1">The sequence shown here is derived from an EMBL/GenBank/DDBJ whole genome shotgun (WGS) entry which is preliminary data.</text>
</comment>
<dbReference type="AlphaFoldDB" id="A0A099KW20"/>
<name>A0A099KW20_COLPS</name>
<reference evidence="1 2" key="1">
    <citation type="submission" date="2014-08" db="EMBL/GenBank/DDBJ databases">
        <title>Genomic and Phenotypic Diversity of Colwellia psychrerythraea strains from Disparate Marine Basins.</title>
        <authorList>
            <person name="Techtmann S.M."/>
            <person name="Stelling S.C."/>
            <person name="Utturkar S.M."/>
            <person name="Alshibli N."/>
            <person name="Harris A."/>
            <person name="Brown S.D."/>
            <person name="Hazen T.C."/>
        </authorList>
    </citation>
    <scope>NUCLEOTIDE SEQUENCE [LARGE SCALE GENOMIC DNA]</scope>
    <source>
        <strain evidence="1 2">ND2E</strain>
    </source>
</reference>